<keyword evidence="3" id="KW-1133">Transmembrane helix</keyword>
<dbReference type="SMART" id="SM00369">
    <property type="entry name" value="LRR_TYP"/>
    <property type="match status" value="7"/>
</dbReference>
<gene>
    <name evidence="4" type="ORF">HOLleu_02134</name>
</gene>
<keyword evidence="3" id="KW-0472">Membrane</keyword>
<dbReference type="EMBL" id="JAIZAY010000001">
    <property type="protein sequence ID" value="KAJ8049396.1"/>
    <property type="molecule type" value="Genomic_DNA"/>
</dbReference>
<evidence type="ECO:0000256" key="2">
    <source>
        <dbReference type="ARBA" id="ARBA00022737"/>
    </source>
</evidence>
<keyword evidence="2" id="KW-0677">Repeat</keyword>
<dbReference type="InterPro" id="IPR009030">
    <property type="entry name" value="Growth_fac_rcpt_cys_sf"/>
</dbReference>
<name>A0A9Q1HL67_HOLLE</name>
<evidence type="ECO:0000256" key="1">
    <source>
        <dbReference type="ARBA" id="ARBA00022614"/>
    </source>
</evidence>
<dbReference type="InterPro" id="IPR026906">
    <property type="entry name" value="LRR_5"/>
</dbReference>
<dbReference type="Pfam" id="PF13306">
    <property type="entry name" value="LRR_5"/>
    <property type="match status" value="1"/>
</dbReference>
<dbReference type="PANTHER" id="PTHR45712">
    <property type="entry name" value="AGAP008170-PA"/>
    <property type="match status" value="1"/>
</dbReference>
<reference evidence="4" key="1">
    <citation type="submission" date="2021-10" db="EMBL/GenBank/DDBJ databases">
        <title>Tropical sea cucumber genome reveals ecological adaptation and Cuvierian tubules defense mechanism.</title>
        <authorList>
            <person name="Chen T."/>
        </authorList>
    </citation>
    <scope>NUCLEOTIDE SEQUENCE</scope>
    <source>
        <strain evidence="4">Nanhai2018</strain>
        <tissue evidence="4">Muscle</tissue>
    </source>
</reference>
<dbReference type="Proteomes" id="UP001152320">
    <property type="component" value="Chromosome 1"/>
</dbReference>
<dbReference type="SUPFAM" id="SSF57184">
    <property type="entry name" value="Growth factor receptor domain"/>
    <property type="match status" value="1"/>
</dbReference>
<dbReference type="OrthoDB" id="676979at2759"/>
<dbReference type="InterPro" id="IPR003591">
    <property type="entry name" value="Leu-rich_rpt_typical-subtyp"/>
</dbReference>
<dbReference type="InterPro" id="IPR001611">
    <property type="entry name" value="Leu-rich_rpt"/>
</dbReference>
<keyword evidence="1" id="KW-0433">Leucine-rich repeat</keyword>
<feature type="transmembrane region" description="Helical" evidence="3">
    <location>
        <begin position="594"/>
        <end position="615"/>
    </location>
</feature>
<feature type="transmembrane region" description="Helical" evidence="3">
    <location>
        <begin position="487"/>
        <end position="509"/>
    </location>
</feature>
<dbReference type="AlphaFoldDB" id="A0A9Q1HL67"/>
<dbReference type="PANTHER" id="PTHR45712:SF22">
    <property type="entry name" value="INSULIN-LIKE GROWTH FACTOR-BINDING PROTEIN COMPLEX ACID LABILE SUBUNIT"/>
    <property type="match status" value="1"/>
</dbReference>
<evidence type="ECO:0000256" key="3">
    <source>
        <dbReference type="SAM" id="Phobius"/>
    </source>
</evidence>
<proteinExistence type="predicted"/>
<accession>A0A9Q1HL67</accession>
<dbReference type="Pfam" id="PF13855">
    <property type="entry name" value="LRR_8"/>
    <property type="match status" value="1"/>
</dbReference>
<evidence type="ECO:0000313" key="5">
    <source>
        <dbReference type="Proteomes" id="UP001152320"/>
    </source>
</evidence>
<evidence type="ECO:0000313" key="4">
    <source>
        <dbReference type="EMBL" id="KAJ8049396.1"/>
    </source>
</evidence>
<dbReference type="CDD" id="cd00185">
    <property type="entry name" value="TNFRSF"/>
    <property type="match status" value="1"/>
</dbReference>
<sequence length="647" mass="73817">MVSLELCNNRMESLSEEIFENNPALKYIRLSNNSFTELPVGLFQRNQNMETISLTRNQLEELPGDLFENTSELIHLELSRNRLKSLPVDLFKANTRLKDVILSYNILEDIPEDLFINNTQLRSIDFTENFVRRLPERLLLSQTNLRSFAICKNKFTSINKTAFNGFTDLIYLYIFSNNLVEISNKSFESGSLREVQLYKNKIKYLTADAFGKEGSRIDLYLHCYDLAEIPLLNLNLTATCITSGFIPKIKLTGMHKTMQANLIKDGFNCTTNDTQPMCSPCPPGTYGDGHNGCQNCPAGPFLNLGGFYQDDFGRLTCKSCPEGVFVNCSGGISKADCALCPEGTNLTRHAGHRACFCKINYARTNRFEGCSLCLERGLNCSQDFRSLQPGFYWNWSFQGANITEYSNFVFHLLNDSLLYDGLSGQYLHKIPKVHECPQKFNCENKDSFVAGRIQGNCKDGFRGWLCSKCQEGFYSVLDTCTPCPDKLWIVVEVVAILLFGFASYAFIYWQNKKEEVGKRTERSLVDTISSQMKIVLGFYQVVGELFESFHDISWVGPLEFVGKVIAFLKVNILRVVIRPHCYSEKLHINAKIQFIISLSFPIAIIFFLVCFYQVWRLYLKYRVRASIECLANYFGRLKYLCSVLKSG</sequence>
<organism evidence="4 5">
    <name type="scientific">Holothuria leucospilota</name>
    <name type="common">Black long sea cucumber</name>
    <name type="synonym">Mertensiothuria leucospilota</name>
    <dbReference type="NCBI Taxonomy" id="206669"/>
    <lineage>
        <taxon>Eukaryota</taxon>
        <taxon>Metazoa</taxon>
        <taxon>Echinodermata</taxon>
        <taxon>Eleutherozoa</taxon>
        <taxon>Echinozoa</taxon>
        <taxon>Holothuroidea</taxon>
        <taxon>Aspidochirotacea</taxon>
        <taxon>Aspidochirotida</taxon>
        <taxon>Holothuriidae</taxon>
        <taxon>Holothuria</taxon>
    </lineage>
</organism>
<comment type="caution">
    <text evidence="4">The sequence shown here is derived from an EMBL/GenBank/DDBJ whole genome shotgun (WGS) entry which is preliminary data.</text>
</comment>
<protein>
    <submittedName>
        <fullName evidence="4">Leucine-rich alpha-2-glycoprotein</fullName>
    </submittedName>
</protein>
<dbReference type="InterPro" id="IPR050333">
    <property type="entry name" value="SLRP"/>
</dbReference>
<dbReference type="Gene3D" id="3.80.10.10">
    <property type="entry name" value="Ribonuclease Inhibitor"/>
    <property type="match status" value="2"/>
</dbReference>
<keyword evidence="3" id="KW-0812">Transmembrane</keyword>
<dbReference type="SUPFAM" id="SSF52058">
    <property type="entry name" value="L domain-like"/>
    <property type="match status" value="1"/>
</dbReference>
<dbReference type="InterPro" id="IPR032675">
    <property type="entry name" value="LRR_dom_sf"/>
</dbReference>
<keyword evidence="5" id="KW-1185">Reference proteome</keyword>